<protein>
    <submittedName>
        <fullName evidence="1">Uncharacterized protein</fullName>
    </submittedName>
</protein>
<keyword evidence="2" id="KW-1185">Reference proteome</keyword>
<name>A0A6G0VNR5_APHCR</name>
<reference evidence="1 2" key="1">
    <citation type="submission" date="2019-08" db="EMBL/GenBank/DDBJ databases">
        <title>Whole genome of Aphis craccivora.</title>
        <authorList>
            <person name="Voronova N.V."/>
            <person name="Shulinski R.S."/>
            <person name="Bandarenka Y.V."/>
            <person name="Zhorov D.G."/>
            <person name="Warner D."/>
        </authorList>
    </citation>
    <scope>NUCLEOTIDE SEQUENCE [LARGE SCALE GENOMIC DNA]</scope>
    <source>
        <strain evidence="1">180601</strain>
        <tissue evidence="1">Whole Body</tissue>
    </source>
</reference>
<dbReference type="Proteomes" id="UP000478052">
    <property type="component" value="Unassembled WGS sequence"/>
</dbReference>
<proteinExistence type="predicted"/>
<comment type="caution">
    <text evidence="1">The sequence shown here is derived from an EMBL/GenBank/DDBJ whole genome shotgun (WGS) entry which is preliminary data.</text>
</comment>
<accession>A0A6G0VNR5</accession>
<dbReference type="AlphaFoldDB" id="A0A6G0VNR5"/>
<sequence length="154" mass="17857">MVGYLCTLYYALVRSLLEYGSVVCRQPYLVKDQLRLERVQNKFLNFIAFNMKIYHENHDYSGIRQVWNIPTLTSRRAKADLDFLNSIFNGSLDVPDLLATISFRILSHSSRNQSQFYVPRPTRSLIGTTTLYIAHAQSCKQSIILWPLIILLLL</sequence>
<gene>
    <name evidence="1" type="ORF">FWK35_00038617</name>
</gene>
<evidence type="ECO:0000313" key="1">
    <source>
        <dbReference type="EMBL" id="KAF0703722.1"/>
    </source>
</evidence>
<dbReference type="OrthoDB" id="426210at2759"/>
<evidence type="ECO:0000313" key="2">
    <source>
        <dbReference type="Proteomes" id="UP000478052"/>
    </source>
</evidence>
<dbReference type="EMBL" id="VUJU01013772">
    <property type="protein sequence ID" value="KAF0703722.1"/>
    <property type="molecule type" value="Genomic_DNA"/>
</dbReference>
<organism evidence="1 2">
    <name type="scientific">Aphis craccivora</name>
    <name type="common">Cowpea aphid</name>
    <dbReference type="NCBI Taxonomy" id="307492"/>
    <lineage>
        <taxon>Eukaryota</taxon>
        <taxon>Metazoa</taxon>
        <taxon>Ecdysozoa</taxon>
        <taxon>Arthropoda</taxon>
        <taxon>Hexapoda</taxon>
        <taxon>Insecta</taxon>
        <taxon>Pterygota</taxon>
        <taxon>Neoptera</taxon>
        <taxon>Paraneoptera</taxon>
        <taxon>Hemiptera</taxon>
        <taxon>Sternorrhyncha</taxon>
        <taxon>Aphidomorpha</taxon>
        <taxon>Aphidoidea</taxon>
        <taxon>Aphididae</taxon>
        <taxon>Aphidini</taxon>
        <taxon>Aphis</taxon>
        <taxon>Aphis</taxon>
    </lineage>
</organism>